<feature type="binding site" evidence="15">
    <location>
        <begin position="370"/>
        <end position="372"/>
    </location>
    <ligand>
        <name>L-serine</name>
        <dbReference type="ChEBI" id="CHEBI:33384"/>
    </ligand>
</feature>
<evidence type="ECO:0000259" key="16">
    <source>
        <dbReference type="PROSITE" id="PS50862"/>
    </source>
</evidence>
<dbReference type="CDD" id="cd00670">
    <property type="entry name" value="Gly_His_Pro_Ser_Thr_tRS_core"/>
    <property type="match status" value="1"/>
</dbReference>
<dbReference type="EMBL" id="CP104550">
    <property type="protein sequence ID" value="UXH31403.1"/>
    <property type="molecule type" value="Genomic_DNA"/>
</dbReference>
<dbReference type="GO" id="GO:0005524">
    <property type="term" value="F:ATP binding"/>
    <property type="evidence" value="ECO:0007669"/>
    <property type="project" value="UniProtKB-UniRule"/>
</dbReference>
<keyword evidence="8 15" id="KW-0547">Nucleotide-binding</keyword>
<dbReference type="Pfam" id="PF18490">
    <property type="entry name" value="tRNA_bind_4"/>
    <property type="match status" value="1"/>
</dbReference>
<dbReference type="GeneID" id="75107114"/>
<dbReference type="Pfam" id="PF00587">
    <property type="entry name" value="tRNA-synt_2b"/>
    <property type="match status" value="1"/>
</dbReference>
<evidence type="ECO:0000256" key="6">
    <source>
        <dbReference type="ARBA" id="ARBA00022598"/>
    </source>
</evidence>
<feature type="binding site" evidence="15">
    <location>
        <position position="372"/>
    </location>
    <ligand>
        <name>Zn(2+)</name>
        <dbReference type="ChEBI" id="CHEBI:29105"/>
        <note>catalytic</note>
    </ligand>
</feature>
<dbReference type="EC" id="6.1.1.11" evidence="15"/>
<dbReference type="NCBIfam" id="TIGR00415">
    <property type="entry name" value="serS_MJ"/>
    <property type="match status" value="1"/>
</dbReference>
<evidence type="ECO:0000256" key="15">
    <source>
        <dbReference type="HAMAP-Rule" id="MF_01278"/>
    </source>
</evidence>
<dbReference type="GO" id="GO:0004828">
    <property type="term" value="F:serine-tRNA ligase activity"/>
    <property type="evidence" value="ECO:0007669"/>
    <property type="project" value="UniProtKB-UniRule"/>
</dbReference>
<evidence type="ECO:0000256" key="4">
    <source>
        <dbReference type="ARBA" id="ARBA00011738"/>
    </source>
</evidence>
<dbReference type="InterPro" id="IPR002314">
    <property type="entry name" value="aa-tRNA-synt_IIb"/>
</dbReference>
<comment type="similarity">
    <text evidence="3 15">Belongs to the class-II aminoacyl-tRNA synthetase family. Type-2 seryl-tRNA synthetase subfamily.</text>
</comment>
<feature type="binding site" evidence="15">
    <location>
        <position position="353"/>
    </location>
    <ligand>
        <name>L-serine</name>
        <dbReference type="ChEBI" id="CHEBI:33384"/>
    </ligand>
</feature>
<dbReference type="InterPro" id="IPR045864">
    <property type="entry name" value="aa-tRNA-synth_II/BPL/LPL"/>
</dbReference>
<dbReference type="NCBIfam" id="NF002120">
    <property type="entry name" value="PRK00960.1"/>
    <property type="match status" value="1"/>
</dbReference>
<dbReference type="GO" id="GO:0016260">
    <property type="term" value="P:selenocysteine biosynthetic process"/>
    <property type="evidence" value="ECO:0007669"/>
    <property type="project" value="UniProtKB-UniRule"/>
</dbReference>
<dbReference type="GO" id="GO:0006434">
    <property type="term" value="P:seryl-tRNA aminoacylation"/>
    <property type="evidence" value="ECO:0007669"/>
    <property type="project" value="UniProtKB-UniRule"/>
</dbReference>
<evidence type="ECO:0000256" key="3">
    <source>
        <dbReference type="ARBA" id="ARBA00005951"/>
    </source>
</evidence>
<keyword evidence="10 15" id="KW-0067">ATP-binding</keyword>
<evidence type="ECO:0000256" key="14">
    <source>
        <dbReference type="ARBA" id="ARBA00048823"/>
    </source>
</evidence>
<keyword evidence="12 15" id="KW-0030">Aminoacyl-tRNA synthetase</keyword>
<dbReference type="PROSITE" id="PS50862">
    <property type="entry name" value="AA_TRNA_LIGASE_II"/>
    <property type="match status" value="1"/>
</dbReference>
<proteinExistence type="inferred from homology"/>
<feature type="binding site" evidence="15">
    <location>
        <position position="483"/>
    </location>
    <ligand>
        <name>ATP</name>
        <dbReference type="ChEBI" id="CHEBI:30616"/>
    </ligand>
</feature>
<dbReference type="GO" id="GO:0005737">
    <property type="term" value="C:cytoplasm"/>
    <property type="evidence" value="ECO:0007669"/>
    <property type="project" value="UniProtKB-SubCell"/>
</dbReference>
<dbReference type="InterPro" id="IPR004503">
    <property type="entry name" value="Ser-tRNA-ligase_2_arc"/>
</dbReference>
<evidence type="ECO:0000256" key="5">
    <source>
        <dbReference type="ARBA" id="ARBA00022490"/>
    </source>
</evidence>
<evidence type="ECO:0000256" key="11">
    <source>
        <dbReference type="ARBA" id="ARBA00022917"/>
    </source>
</evidence>
<comment type="caution">
    <text evidence="15">Lacks conserved residue(s) required for the propagation of feature annotation.</text>
</comment>
<comment type="pathway">
    <text evidence="2 15">Aminoacyl-tRNA biosynthesis; selenocysteinyl-tRNA(Sec) biosynthesis; L-seryl-tRNA(Sec) from L-serine and tRNA(Sec): step 1/1.</text>
</comment>
<comment type="cofactor">
    <cofactor evidence="15">
        <name>Zn(2+)</name>
        <dbReference type="ChEBI" id="CHEBI:29105"/>
    </cofactor>
    <text evidence="15">Binds 1 Zn(2+) ion per subunit. This ion is coordinated with 2 cysteines, 1 glutamate and a water molecule that dissociates from the zinc ion to allow the coordination of the amino group of the serine substrate, which is essential for catalysis.</text>
</comment>
<evidence type="ECO:0000256" key="12">
    <source>
        <dbReference type="ARBA" id="ARBA00023146"/>
    </source>
</evidence>
<protein>
    <recommendedName>
        <fullName evidence="15">Type-2 serine--tRNA ligase</fullName>
        <ecNumber evidence="15">6.1.1.11</ecNumber>
    </recommendedName>
    <alternativeName>
        <fullName evidence="15">Seryl-tRNA synthetase</fullName>
        <shortName evidence="15">SerRS</shortName>
    </alternativeName>
    <alternativeName>
        <fullName evidence="15">Seryl-tRNA(Ser/Sec) synthetase</fullName>
    </alternativeName>
</protein>
<sequence length="522" mass="59834">MKFRLKGMIKLSREVPEAEEDLERFFKEAEEDILRRGVPGGQEEEASHVKSWKLEGDRIIIEMESGRRVRAHEGLLRLKKPLGQLLGPGYRAGVRGMSVEDYTLEMDAPGVSEIPGLGELPFVEEAVVADGKIRVKFSPLGESELRRHVVDRVVKHALNLVESSAGEAEGTETKDLTVKVTKATPGEVVARSREMEFLFHGEPTEEAVRLGWVKKFPGRGQWFYGPQITALHRVLEDILIEGIVKPLGFVECLFPKLIPLDVMNRMRYLEGLPEGMYYCCAPRRDPETFERFKNELVINREVPMELLKKGIKDPGYVIAPAQCEPFYQFLSHEVVSAEDLPIKFFDRSGWTYRWEAGGAKGLDRVHEFQRIELVWLGTPGQTEEIRDRTVELSHELADELELEWYTEVGDDPFYLEGRRVEERGIEFPDVPKYEMRLSLPGRDKGVAVVSANVHGTHFIEGFSIREARNRKIWTGCTGIGLSRWIYGFLAQKGFDTERWPEAVRKRMERVEVPRILTWPRVE</sequence>
<keyword evidence="11 15" id="KW-0648">Protein biosynthesis</keyword>
<organism evidence="17">
    <name type="scientific">Methanothermobacter wolfeii</name>
    <name type="common">Methanobacterium wolfei</name>
    <dbReference type="NCBI Taxonomy" id="145261"/>
    <lineage>
        <taxon>Archaea</taxon>
        <taxon>Methanobacteriati</taxon>
        <taxon>Methanobacteriota</taxon>
        <taxon>Methanomada group</taxon>
        <taxon>Methanobacteria</taxon>
        <taxon>Methanobacteriales</taxon>
        <taxon>Methanobacteriaceae</taxon>
        <taxon>Methanothermobacter</taxon>
    </lineage>
</organism>
<feature type="binding site" evidence="15">
    <location>
        <begin position="353"/>
        <end position="355"/>
    </location>
    <ligand>
        <name>ATP</name>
        <dbReference type="ChEBI" id="CHEBI:30616"/>
    </ligand>
</feature>
<dbReference type="HAMAP" id="MF_01278">
    <property type="entry name" value="Ser_tRNA_synth_type2"/>
    <property type="match status" value="1"/>
</dbReference>
<dbReference type="Gene3D" id="3.30.70.1920">
    <property type="match status" value="1"/>
</dbReference>
<dbReference type="Proteomes" id="UP001065373">
    <property type="component" value="Chromosome"/>
</dbReference>
<evidence type="ECO:0000256" key="2">
    <source>
        <dbReference type="ARBA" id="ARBA00005045"/>
    </source>
</evidence>
<feature type="domain" description="Aminoacyl-transfer RNA synthetases class-II family profile" evidence="16">
    <location>
        <begin position="349"/>
        <end position="513"/>
    </location>
</feature>
<comment type="catalytic activity">
    <reaction evidence="13 15">
        <text>tRNA(Sec) + L-serine + ATP = L-seryl-tRNA(Sec) + AMP + diphosphate + H(+)</text>
        <dbReference type="Rhea" id="RHEA:42580"/>
        <dbReference type="Rhea" id="RHEA-COMP:9742"/>
        <dbReference type="Rhea" id="RHEA-COMP:10128"/>
        <dbReference type="ChEBI" id="CHEBI:15378"/>
        <dbReference type="ChEBI" id="CHEBI:30616"/>
        <dbReference type="ChEBI" id="CHEBI:33019"/>
        <dbReference type="ChEBI" id="CHEBI:33384"/>
        <dbReference type="ChEBI" id="CHEBI:78442"/>
        <dbReference type="ChEBI" id="CHEBI:78533"/>
        <dbReference type="ChEBI" id="CHEBI:456215"/>
        <dbReference type="EC" id="6.1.1.11"/>
    </reaction>
</comment>
<comment type="domain">
    <text evidence="15">Consists of two distinct domains, a catalytic core and a N-terminal extension that is presumably involved in tRNA binding.</text>
</comment>
<keyword evidence="6 15" id="KW-0436">Ligase</keyword>
<gene>
    <name evidence="15 17" type="primary">serS</name>
    <name evidence="17" type="ORF">N5910_07640</name>
</gene>
<evidence type="ECO:0000256" key="10">
    <source>
        <dbReference type="ARBA" id="ARBA00022840"/>
    </source>
</evidence>
<dbReference type="AlphaFoldDB" id="A0A9E7UML4"/>
<evidence type="ECO:0000313" key="17">
    <source>
        <dbReference type="EMBL" id="UXH31403.1"/>
    </source>
</evidence>
<dbReference type="RefSeq" id="WP_261599510.1">
    <property type="nucleotide sequence ID" value="NZ_CP104550.1"/>
</dbReference>
<name>A0A9E7UML4_METWO</name>
<feature type="binding site" evidence="15">
    <location>
        <position position="321"/>
    </location>
    <ligand>
        <name>L-serine</name>
        <dbReference type="ChEBI" id="CHEBI:33384"/>
    </ligand>
</feature>
<evidence type="ECO:0000256" key="13">
    <source>
        <dbReference type="ARBA" id="ARBA00047929"/>
    </source>
</evidence>
<feature type="binding site" evidence="15">
    <location>
        <position position="476"/>
    </location>
    <ligand>
        <name>Zn(2+)</name>
        <dbReference type="ChEBI" id="CHEBI:29105"/>
        <note>catalytic</note>
    </ligand>
</feature>
<dbReference type="InterPro" id="IPR041293">
    <property type="entry name" value="SerS_tRNA-bd"/>
</dbReference>
<dbReference type="GO" id="GO:0008270">
    <property type="term" value="F:zinc ion binding"/>
    <property type="evidence" value="ECO:0007669"/>
    <property type="project" value="UniProtKB-UniRule"/>
</dbReference>
<comment type="function">
    <text evidence="15">Catalyzes the attachment of serine to tRNA(Ser). Is also able to aminoacylate tRNA(Sec) with serine, to form the misacylated tRNA L-seryl-tRNA(Sec), which will be further converted into selenocysteinyl-tRNA(Sec).</text>
</comment>
<accession>A0A9E7UML4</accession>
<dbReference type="Gene3D" id="3.30.930.10">
    <property type="entry name" value="Bira Bifunctional Protein, Domain 2"/>
    <property type="match status" value="1"/>
</dbReference>
<evidence type="ECO:0000256" key="1">
    <source>
        <dbReference type="ARBA" id="ARBA00004496"/>
    </source>
</evidence>
<dbReference type="InterPro" id="IPR006195">
    <property type="entry name" value="aa-tRNA-synth_II"/>
</dbReference>
<dbReference type="SUPFAM" id="SSF55681">
    <property type="entry name" value="Class II aaRS and biotin synthetases"/>
    <property type="match status" value="1"/>
</dbReference>
<keyword evidence="7 15" id="KW-0479">Metal-binding</keyword>
<feature type="binding site" evidence="15">
    <location>
        <begin position="364"/>
        <end position="365"/>
    </location>
    <ligand>
        <name>ATP</name>
        <dbReference type="ChEBI" id="CHEBI:30616"/>
    </ligand>
</feature>
<comment type="subcellular location">
    <subcellularLocation>
        <location evidence="1 15">Cytoplasm</location>
    </subcellularLocation>
</comment>
<evidence type="ECO:0000256" key="8">
    <source>
        <dbReference type="ARBA" id="ARBA00022741"/>
    </source>
</evidence>
<reference evidence="17" key="1">
    <citation type="submission" date="2022-09" db="EMBL/GenBank/DDBJ databases">
        <title>Characterization of three MwoI isoschizomers from sequenced genome and metagenomes.</title>
        <authorList>
            <person name="Fomenkov A."/>
            <person name="Xu S.Y."/>
            <person name="Roberts R.J."/>
        </authorList>
    </citation>
    <scope>NUCLEOTIDE SEQUENCE</scope>
    <source>
        <strain evidence="17">DSM 2970</strain>
    </source>
</reference>
<keyword evidence="9 15" id="KW-0862">Zinc</keyword>
<comment type="subunit">
    <text evidence="4 15">Homodimer.</text>
</comment>
<feature type="binding site" evidence="15">
    <location>
        <position position="323"/>
    </location>
    <ligand>
        <name>Zn(2+)</name>
        <dbReference type="ChEBI" id="CHEBI:29105"/>
        <note>catalytic</note>
    </ligand>
</feature>
<comment type="catalytic activity">
    <reaction evidence="14 15">
        <text>tRNA(Ser) + L-serine + ATP = L-seryl-tRNA(Ser) + AMP + diphosphate + H(+)</text>
        <dbReference type="Rhea" id="RHEA:12292"/>
        <dbReference type="Rhea" id="RHEA-COMP:9669"/>
        <dbReference type="Rhea" id="RHEA-COMP:9703"/>
        <dbReference type="ChEBI" id="CHEBI:15378"/>
        <dbReference type="ChEBI" id="CHEBI:30616"/>
        <dbReference type="ChEBI" id="CHEBI:33019"/>
        <dbReference type="ChEBI" id="CHEBI:33384"/>
        <dbReference type="ChEBI" id="CHEBI:78442"/>
        <dbReference type="ChEBI" id="CHEBI:78533"/>
        <dbReference type="ChEBI" id="CHEBI:456215"/>
        <dbReference type="EC" id="6.1.1.11"/>
    </reaction>
</comment>
<evidence type="ECO:0000256" key="7">
    <source>
        <dbReference type="ARBA" id="ARBA00022723"/>
    </source>
</evidence>
<keyword evidence="5 15" id="KW-0963">Cytoplasm</keyword>
<evidence type="ECO:0000256" key="9">
    <source>
        <dbReference type="ARBA" id="ARBA00022833"/>
    </source>
</evidence>